<dbReference type="AlphaFoldDB" id="A0A2U3IBP0"/>
<dbReference type="Proteomes" id="UP000238169">
    <property type="component" value="Unassembled WGS sequence"/>
</dbReference>
<dbReference type="RefSeq" id="WP_106857124.1">
    <property type="nucleotide sequence ID" value="NZ_OGTP01000021.1"/>
</dbReference>
<evidence type="ECO:0000313" key="2">
    <source>
        <dbReference type="EMBL" id="SPB17624.1"/>
    </source>
</evidence>
<dbReference type="PANTHER" id="PTHR15020:SF50">
    <property type="entry name" value="UPF0659 PROTEIN YMR090W"/>
    <property type="match status" value="1"/>
</dbReference>
<protein>
    <submittedName>
        <fullName evidence="2">YhfK-like protein</fullName>
    </submittedName>
</protein>
<evidence type="ECO:0000259" key="1">
    <source>
        <dbReference type="Pfam" id="PF13460"/>
    </source>
</evidence>
<name>A0A2U3IBP0_9BURK</name>
<dbReference type="EMBL" id="OGTP01000021">
    <property type="protein sequence ID" value="SPB17624.1"/>
    <property type="molecule type" value="Genomic_DNA"/>
</dbReference>
<keyword evidence="3" id="KW-1185">Reference proteome</keyword>
<proteinExistence type="predicted"/>
<dbReference type="InterPro" id="IPR036291">
    <property type="entry name" value="NAD(P)-bd_dom_sf"/>
</dbReference>
<dbReference type="InterPro" id="IPR016040">
    <property type="entry name" value="NAD(P)-bd_dom"/>
</dbReference>
<dbReference type="SUPFAM" id="SSF51735">
    <property type="entry name" value="NAD(P)-binding Rossmann-fold domains"/>
    <property type="match status" value="1"/>
</dbReference>
<dbReference type="CDD" id="cd05243">
    <property type="entry name" value="SDR_a5"/>
    <property type="match status" value="1"/>
</dbReference>
<dbReference type="PANTHER" id="PTHR15020">
    <property type="entry name" value="FLAVIN REDUCTASE-RELATED"/>
    <property type="match status" value="1"/>
</dbReference>
<feature type="domain" description="NAD(P)-binding" evidence="1">
    <location>
        <begin position="10"/>
        <end position="190"/>
    </location>
</feature>
<sequence>MKTLKVLLIGAHGRTGRLIAGRLHEAATPFRAMLRKSAHKSEFAAMGAEIVLGDLANDFSHAFDDITHVIYAAGSADTDSVHEERAIDRDAVMRTADYAKRRRVQQLVVISALSAFYPERSGFALRHYSRMKREADEYVAHRGVPYAILRPGPLSDGPAHGAVALAGELTKHTPEVSRADVARIALQCVTLGISNRMIAFAGGDEPIDILLDSLRFEPARSLRHAAPTSR</sequence>
<accession>A0A2U3IBP0</accession>
<reference evidence="3" key="1">
    <citation type="submission" date="2018-01" db="EMBL/GenBank/DDBJ databases">
        <authorList>
            <person name="Peeters C."/>
        </authorList>
    </citation>
    <scope>NUCLEOTIDE SEQUENCE [LARGE SCALE GENOMIC DNA]</scope>
</reference>
<gene>
    <name evidence="2" type="ORF">NOV72_04828</name>
</gene>
<evidence type="ECO:0000313" key="3">
    <source>
        <dbReference type="Proteomes" id="UP000238169"/>
    </source>
</evidence>
<organism evidence="2 3">
    <name type="scientific">Caballeronia novacaledonica</name>
    <dbReference type="NCBI Taxonomy" id="1544861"/>
    <lineage>
        <taxon>Bacteria</taxon>
        <taxon>Pseudomonadati</taxon>
        <taxon>Pseudomonadota</taxon>
        <taxon>Betaproteobacteria</taxon>
        <taxon>Burkholderiales</taxon>
        <taxon>Burkholderiaceae</taxon>
        <taxon>Caballeronia</taxon>
    </lineage>
</organism>
<dbReference type="Gene3D" id="3.40.50.720">
    <property type="entry name" value="NAD(P)-binding Rossmann-like Domain"/>
    <property type="match status" value="1"/>
</dbReference>
<dbReference type="Pfam" id="PF13460">
    <property type="entry name" value="NAD_binding_10"/>
    <property type="match status" value="1"/>
</dbReference>
<dbReference type="OrthoDB" id="9803892at2"/>